<gene>
    <name evidence="1" type="ORF">I6J41_34900</name>
</gene>
<reference evidence="1 2" key="1">
    <citation type="submission" date="2021-02" db="EMBL/GenBank/DDBJ databases">
        <title>FDA dAtabase for Regulatory Grade micrObial Sequences (FDA-ARGOS): Supporting development and validation of Infectious Disease Dx tests.</title>
        <authorList>
            <person name="Sproer C."/>
            <person name="Gronow S."/>
            <person name="Severitt S."/>
            <person name="Schroder I."/>
            <person name="Tallon L."/>
            <person name="Sadzewicz L."/>
            <person name="Zhao X."/>
            <person name="Boylan J."/>
            <person name="Ott S."/>
            <person name="Bowen H."/>
            <person name="Vavikolanu K."/>
            <person name="Mehta A."/>
            <person name="Aluvathingal J."/>
            <person name="Nadendla S."/>
            <person name="Lowell S."/>
            <person name="Myers T."/>
            <person name="Yan Y."/>
            <person name="Sichtig H."/>
        </authorList>
    </citation>
    <scope>NUCLEOTIDE SEQUENCE [LARGE SCALE GENOMIC DNA]</scope>
    <source>
        <strain evidence="1 2">FDAARGOS_1211</strain>
        <plasmid evidence="1 2">unnamed1</plasmid>
    </source>
</reference>
<keyword evidence="1" id="KW-0614">Plasmid</keyword>
<evidence type="ECO:0000313" key="1">
    <source>
        <dbReference type="EMBL" id="QRV45958.1"/>
    </source>
</evidence>
<evidence type="ECO:0000313" key="2">
    <source>
        <dbReference type="Proteomes" id="UP000598054"/>
    </source>
</evidence>
<dbReference type="RefSeq" id="WP_030118251.1">
    <property type="nucleotide sequence ID" value="NZ_CP070241.1"/>
</dbReference>
<dbReference type="Proteomes" id="UP000598054">
    <property type="component" value="Plasmid unnamed1"/>
</dbReference>
<keyword evidence="2" id="KW-1185">Reference proteome</keyword>
<sequence>MSCSTATSPGASEQLALFSVRPRPSITIDYARPDGGPLTDADFDHLARIARAATRPTGN</sequence>
<proteinExistence type="predicted"/>
<geneLocation type="plasmid" evidence="1 2">
    <name>unnamed1</name>
</geneLocation>
<dbReference type="GeneID" id="63984822"/>
<organism evidence="1 2">
    <name type="scientific">Streptomyces californicus</name>
    <dbReference type="NCBI Taxonomy" id="67351"/>
    <lineage>
        <taxon>Bacteria</taxon>
        <taxon>Bacillati</taxon>
        <taxon>Actinomycetota</taxon>
        <taxon>Actinomycetes</taxon>
        <taxon>Kitasatosporales</taxon>
        <taxon>Streptomycetaceae</taxon>
        <taxon>Streptomyces</taxon>
    </lineage>
</organism>
<name>A0ABX7JCQ7_9ACTN</name>
<protein>
    <submittedName>
        <fullName evidence="1">Uncharacterized protein</fullName>
    </submittedName>
</protein>
<accession>A0ABX7JCQ7</accession>
<dbReference type="EMBL" id="CP070250">
    <property type="protein sequence ID" value="QRV45958.1"/>
    <property type="molecule type" value="Genomic_DNA"/>
</dbReference>